<evidence type="ECO:0000256" key="4">
    <source>
        <dbReference type="ARBA" id="ARBA00022679"/>
    </source>
</evidence>
<gene>
    <name evidence="12" type="ORF">OHA16_32230</name>
</gene>
<dbReference type="GO" id="GO:0016301">
    <property type="term" value="F:kinase activity"/>
    <property type="evidence" value="ECO:0007669"/>
    <property type="project" value="UniProtKB-KW"/>
</dbReference>
<keyword evidence="8" id="KW-0902">Two-component regulatory system</keyword>
<dbReference type="SUPFAM" id="SSF55874">
    <property type="entry name" value="ATPase domain of HSP90 chaperone/DNA topoisomerase II/histidine kinase"/>
    <property type="match status" value="1"/>
</dbReference>
<dbReference type="InterPro" id="IPR011712">
    <property type="entry name" value="Sig_transdc_His_kin_sub3_dim/P"/>
</dbReference>
<evidence type="ECO:0000256" key="5">
    <source>
        <dbReference type="ARBA" id="ARBA00022741"/>
    </source>
</evidence>
<sequence length="442" mass="44461">MPWTKRLAPFHRAWTDPLVALAGTAVTAVRVLDAARDFDPHGRGNPPLEGPAALAVALLATVALGTALALRRRWPAGSCAIAVLAWAGAVAGCGQPAVGLVVGAWAVPVGALAVYAAAADDRRAGWVGHGRAALGAAVLGWAVTATAPDEVLGNLPLAVLGQTAAWAVGRAVRGHRAHTAVALERRAALERAARSEERLLLAQEVHDVVAHSLGVVSVQAGYGQYALAHAGADGGAEAAGTALAAIRAVSTDALRETRTLLAVLREDTGPGERPPVPVPAPGLAAVDLRRLAEWAGAGGVAVELRIRGRERELPPGVGLSGYRILREALANVVRHAGAARARVEVEYRDDELWLEVTDDGPGDGAPPAGAGSAGGAGLAGMRERVAPYGGWCVAGPTPAGGFRVSAGLPLAGADSAAGFGAASGADFGAASGAGSAATEHRR</sequence>
<keyword evidence="6 12" id="KW-0418">Kinase</keyword>
<reference evidence="12" key="1">
    <citation type="submission" date="2022-10" db="EMBL/GenBank/DDBJ databases">
        <title>The complete genomes of actinobacterial strains from the NBC collection.</title>
        <authorList>
            <person name="Joergensen T.S."/>
            <person name="Alvarez Arevalo M."/>
            <person name="Sterndorff E.B."/>
            <person name="Faurdal D."/>
            <person name="Vuksanovic O."/>
            <person name="Mourched A.-S."/>
            <person name="Charusanti P."/>
            <person name="Shaw S."/>
            <person name="Blin K."/>
            <person name="Weber T."/>
        </authorList>
    </citation>
    <scope>NUCLEOTIDE SEQUENCE</scope>
    <source>
        <strain evidence="12">NBC_00222</strain>
    </source>
</reference>
<feature type="domain" description="Histidine kinase/HSP90-like ATPase" evidence="10">
    <location>
        <begin position="322"/>
        <end position="411"/>
    </location>
</feature>
<dbReference type="EMBL" id="CP108110">
    <property type="protein sequence ID" value="WUQ87222.1"/>
    <property type="molecule type" value="Genomic_DNA"/>
</dbReference>
<keyword evidence="9" id="KW-0812">Transmembrane</keyword>
<dbReference type="InterPro" id="IPR050482">
    <property type="entry name" value="Sensor_HK_TwoCompSys"/>
</dbReference>
<evidence type="ECO:0000259" key="10">
    <source>
        <dbReference type="Pfam" id="PF02518"/>
    </source>
</evidence>
<name>A0ABZ1U7R8_9ACTN</name>
<evidence type="ECO:0000256" key="2">
    <source>
        <dbReference type="ARBA" id="ARBA00012438"/>
    </source>
</evidence>
<protein>
    <recommendedName>
        <fullName evidence="2">histidine kinase</fullName>
        <ecNumber evidence="2">2.7.13.3</ecNumber>
    </recommendedName>
</protein>
<evidence type="ECO:0000256" key="7">
    <source>
        <dbReference type="ARBA" id="ARBA00022840"/>
    </source>
</evidence>
<dbReference type="PANTHER" id="PTHR24421">
    <property type="entry name" value="NITRATE/NITRITE SENSOR PROTEIN NARX-RELATED"/>
    <property type="match status" value="1"/>
</dbReference>
<dbReference type="Pfam" id="PF02518">
    <property type="entry name" value="HATPase_c"/>
    <property type="match status" value="1"/>
</dbReference>
<dbReference type="Pfam" id="PF07730">
    <property type="entry name" value="HisKA_3"/>
    <property type="match status" value="1"/>
</dbReference>
<evidence type="ECO:0000313" key="12">
    <source>
        <dbReference type="EMBL" id="WUQ87222.1"/>
    </source>
</evidence>
<dbReference type="RefSeq" id="WP_328957782.1">
    <property type="nucleotide sequence ID" value="NZ_CP108110.1"/>
</dbReference>
<proteinExistence type="predicted"/>
<evidence type="ECO:0000256" key="1">
    <source>
        <dbReference type="ARBA" id="ARBA00000085"/>
    </source>
</evidence>
<feature type="transmembrane region" description="Helical" evidence="9">
    <location>
        <begin position="50"/>
        <end position="69"/>
    </location>
</feature>
<evidence type="ECO:0000256" key="3">
    <source>
        <dbReference type="ARBA" id="ARBA00022553"/>
    </source>
</evidence>
<evidence type="ECO:0000313" key="13">
    <source>
        <dbReference type="Proteomes" id="UP001432222"/>
    </source>
</evidence>
<organism evidence="12 13">
    <name type="scientific">Kitasatospora purpeofusca</name>
    <dbReference type="NCBI Taxonomy" id="67352"/>
    <lineage>
        <taxon>Bacteria</taxon>
        <taxon>Bacillati</taxon>
        <taxon>Actinomycetota</taxon>
        <taxon>Actinomycetes</taxon>
        <taxon>Kitasatosporales</taxon>
        <taxon>Streptomycetaceae</taxon>
        <taxon>Kitasatospora</taxon>
    </lineage>
</organism>
<dbReference type="Proteomes" id="UP001432222">
    <property type="component" value="Chromosome"/>
</dbReference>
<feature type="domain" description="Signal transduction histidine kinase subgroup 3 dimerisation and phosphoacceptor" evidence="11">
    <location>
        <begin position="197"/>
        <end position="267"/>
    </location>
</feature>
<dbReference type="EC" id="2.7.13.3" evidence="2"/>
<keyword evidence="13" id="KW-1185">Reference proteome</keyword>
<keyword evidence="3" id="KW-0597">Phosphoprotein</keyword>
<evidence type="ECO:0000259" key="11">
    <source>
        <dbReference type="Pfam" id="PF07730"/>
    </source>
</evidence>
<dbReference type="InterPro" id="IPR036890">
    <property type="entry name" value="HATPase_C_sf"/>
</dbReference>
<accession>A0ABZ1U7R8</accession>
<dbReference type="InterPro" id="IPR003594">
    <property type="entry name" value="HATPase_dom"/>
</dbReference>
<keyword evidence="5" id="KW-0547">Nucleotide-binding</keyword>
<dbReference type="Gene3D" id="1.20.5.1930">
    <property type="match status" value="1"/>
</dbReference>
<keyword evidence="7" id="KW-0067">ATP-binding</keyword>
<dbReference type="PANTHER" id="PTHR24421:SF10">
    <property type="entry name" value="NITRATE_NITRITE SENSOR PROTEIN NARQ"/>
    <property type="match status" value="1"/>
</dbReference>
<evidence type="ECO:0000256" key="8">
    <source>
        <dbReference type="ARBA" id="ARBA00023012"/>
    </source>
</evidence>
<keyword evidence="9" id="KW-1133">Transmembrane helix</keyword>
<comment type="catalytic activity">
    <reaction evidence="1">
        <text>ATP + protein L-histidine = ADP + protein N-phospho-L-histidine.</text>
        <dbReference type="EC" id="2.7.13.3"/>
    </reaction>
</comment>
<keyword evidence="9" id="KW-0472">Membrane</keyword>
<keyword evidence="4" id="KW-0808">Transferase</keyword>
<dbReference type="CDD" id="cd16917">
    <property type="entry name" value="HATPase_UhpB-NarQ-NarX-like"/>
    <property type="match status" value="1"/>
</dbReference>
<evidence type="ECO:0000256" key="9">
    <source>
        <dbReference type="SAM" id="Phobius"/>
    </source>
</evidence>
<evidence type="ECO:0000256" key="6">
    <source>
        <dbReference type="ARBA" id="ARBA00022777"/>
    </source>
</evidence>
<dbReference type="Gene3D" id="3.30.565.10">
    <property type="entry name" value="Histidine kinase-like ATPase, C-terminal domain"/>
    <property type="match status" value="1"/>
</dbReference>